<dbReference type="EMBL" id="NIRI02000010">
    <property type="protein sequence ID" value="KAG5454382.1"/>
    <property type="molecule type" value="Genomic_DNA"/>
</dbReference>
<reference evidence="1 2" key="2">
    <citation type="journal article" date="2021" name="Genomics">
        <title>High-quality reference genome for Clonorchis sinensis.</title>
        <authorList>
            <person name="Young N.D."/>
            <person name="Stroehlein A.J."/>
            <person name="Kinkar L."/>
            <person name="Wang T."/>
            <person name="Sohn W.M."/>
            <person name="Chang B.C.H."/>
            <person name="Kaur P."/>
            <person name="Weisz D."/>
            <person name="Dudchenko O."/>
            <person name="Aiden E.L."/>
            <person name="Korhonen P.K."/>
            <person name="Gasser R.B."/>
        </authorList>
    </citation>
    <scope>NUCLEOTIDE SEQUENCE [LARGE SCALE GENOMIC DNA]</scope>
    <source>
        <strain evidence="1">Cs-k2</strain>
    </source>
</reference>
<sequence>MTLQTIEQGSKTLICISFTKLNIHLLLECVFLNFPGYSLTVTQMQANATKRLHKFRNRSHFSRDAKRIYEKTYYSHASSVVSTVVPVAHKVAENSSTAHDRFRPSWGSSGRRSPRVSSTLCSTCTQIGLFFEKYTHLQITGLFPGLSLCQISWEFSKFHKFLNKPHVPLDARRNYEKITRYSHASRVVSAVTLVARMCLLVVGQMFIGLFAQPEGSLANTSPPVWGDIISRH</sequence>
<organism evidence="1 2">
    <name type="scientific">Clonorchis sinensis</name>
    <name type="common">Chinese liver fluke</name>
    <dbReference type="NCBI Taxonomy" id="79923"/>
    <lineage>
        <taxon>Eukaryota</taxon>
        <taxon>Metazoa</taxon>
        <taxon>Spiralia</taxon>
        <taxon>Lophotrochozoa</taxon>
        <taxon>Platyhelminthes</taxon>
        <taxon>Trematoda</taxon>
        <taxon>Digenea</taxon>
        <taxon>Opisthorchiida</taxon>
        <taxon>Opisthorchiata</taxon>
        <taxon>Opisthorchiidae</taxon>
        <taxon>Clonorchis</taxon>
    </lineage>
</organism>
<reference evidence="1 2" key="1">
    <citation type="journal article" date="2018" name="Biotechnol. Adv.">
        <title>Improved genomic resources and new bioinformatic workflow for the carcinogenic parasite Clonorchis sinensis: Biotechnological implications.</title>
        <authorList>
            <person name="Wang D."/>
            <person name="Korhonen P.K."/>
            <person name="Gasser R.B."/>
            <person name="Young N.D."/>
        </authorList>
    </citation>
    <scope>NUCLEOTIDE SEQUENCE [LARGE SCALE GENOMIC DNA]</scope>
    <source>
        <strain evidence="1">Cs-k2</strain>
    </source>
</reference>
<keyword evidence="2" id="KW-1185">Reference proteome</keyword>
<dbReference type="InParanoid" id="A0A419PCA6"/>
<gene>
    <name evidence="1" type="ORF">CSKR_107237</name>
</gene>
<name>A0A419PCA6_CLOSI</name>
<proteinExistence type="predicted"/>
<dbReference type="AlphaFoldDB" id="A0A419PCA6"/>
<evidence type="ECO:0000313" key="1">
    <source>
        <dbReference type="EMBL" id="KAG5454382.1"/>
    </source>
</evidence>
<evidence type="ECO:0000313" key="2">
    <source>
        <dbReference type="Proteomes" id="UP000286415"/>
    </source>
</evidence>
<dbReference type="Proteomes" id="UP000286415">
    <property type="component" value="Unassembled WGS sequence"/>
</dbReference>
<comment type="caution">
    <text evidence="1">The sequence shown here is derived from an EMBL/GenBank/DDBJ whole genome shotgun (WGS) entry which is preliminary data.</text>
</comment>
<protein>
    <submittedName>
        <fullName evidence="1">Uncharacterized protein</fullName>
    </submittedName>
</protein>
<accession>A0A419PCA6</accession>